<proteinExistence type="predicted"/>
<accession>X1KMM2</accession>
<name>X1KMM2_9ZZZZ</name>
<dbReference type="EMBL" id="BARV01003503">
    <property type="protein sequence ID" value="GAI07918.1"/>
    <property type="molecule type" value="Genomic_DNA"/>
</dbReference>
<dbReference type="AlphaFoldDB" id="X1KMM2"/>
<organism evidence="1">
    <name type="scientific">marine sediment metagenome</name>
    <dbReference type="NCBI Taxonomy" id="412755"/>
    <lineage>
        <taxon>unclassified sequences</taxon>
        <taxon>metagenomes</taxon>
        <taxon>ecological metagenomes</taxon>
    </lineage>
</organism>
<comment type="caution">
    <text evidence="1">The sequence shown here is derived from an EMBL/GenBank/DDBJ whole genome shotgun (WGS) entry which is preliminary data.</text>
</comment>
<reference evidence="1" key="1">
    <citation type="journal article" date="2014" name="Front. Microbiol.">
        <title>High frequency of phylogenetically diverse reductive dehalogenase-homologous genes in deep subseafloor sedimentary metagenomes.</title>
        <authorList>
            <person name="Kawai M."/>
            <person name="Futagami T."/>
            <person name="Toyoda A."/>
            <person name="Takaki Y."/>
            <person name="Nishi S."/>
            <person name="Hori S."/>
            <person name="Arai W."/>
            <person name="Tsubouchi T."/>
            <person name="Morono Y."/>
            <person name="Uchiyama I."/>
            <person name="Ito T."/>
            <person name="Fujiyama A."/>
            <person name="Inagaki F."/>
            <person name="Takami H."/>
        </authorList>
    </citation>
    <scope>NUCLEOTIDE SEQUENCE</scope>
    <source>
        <strain evidence="1">Expedition CK06-06</strain>
    </source>
</reference>
<sequence length="195" mass="23047">MKVKAITMPKEKAEQEWKAYLALLKTRKESYLKELKDSYYHMKKGRKILDIYEVFKATGVNESEEPKLAIIPADSKTAYFEKRNPGAGVFTDDPWKRWNRRTVRLPDNTFPEWTKEGQYDWQIMDERLKTTVPIIPAPFMPGGKLGNYYLLYEVDRWELVPPRDPILLKRISKNIFAVLACWRLTKLERAVIYGR</sequence>
<evidence type="ECO:0000313" key="1">
    <source>
        <dbReference type="EMBL" id="GAI07918.1"/>
    </source>
</evidence>
<gene>
    <name evidence="1" type="ORF">S06H3_08339</name>
</gene>
<protein>
    <submittedName>
        <fullName evidence="1">Uncharacterized protein</fullName>
    </submittedName>
</protein>